<comment type="cofactor">
    <cofactor evidence="8">
        <name>Mg(2+)</name>
        <dbReference type="ChEBI" id="CHEBI:18420"/>
    </cofactor>
    <text evidence="8">Binds 1 Mg(2+) ion.</text>
</comment>
<dbReference type="STRING" id="519424.AZF04_15085"/>
<name>A0A162F056_9BACI</name>
<evidence type="ECO:0000256" key="5">
    <source>
        <dbReference type="ARBA" id="ARBA00022833"/>
    </source>
</evidence>
<dbReference type="InterPro" id="IPR017850">
    <property type="entry name" value="Alkaline_phosphatase_core_sf"/>
</dbReference>
<evidence type="ECO:0000256" key="7">
    <source>
        <dbReference type="PIRSR" id="PIRSR601952-1"/>
    </source>
</evidence>
<keyword evidence="6 8" id="KW-0460">Magnesium</keyword>
<dbReference type="GO" id="GO:0004035">
    <property type="term" value="F:alkaline phosphatase activity"/>
    <property type="evidence" value="ECO:0007669"/>
    <property type="project" value="TreeGrafter"/>
</dbReference>
<comment type="similarity">
    <text evidence="1 9">Belongs to the alkaline phosphatase family.</text>
</comment>
<dbReference type="SMART" id="SM00098">
    <property type="entry name" value="alkPPc"/>
    <property type="match status" value="1"/>
</dbReference>
<keyword evidence="10" id="KW-0812">Transmembrane</keyword>
<evidence type="ECO:0000256" key="9">
    <source>
        <dbReference type="RuleBase" id="RU003946"/>
    </source>
</evidence>
<keyword evidence="3 8" id="KW-0479">Metal-binding</keyword>
<evidence type="ECO:0000256" key="4">
    <source>
        <dbReference type="ARBA" id="ARBA00022801"/>
    </source>
</evidence>
<comment type="caution">
    <text evidence="11">The sequence shown here is derived from an EMBL/GenBank/DDBJ whole genome shotgun (WGS) entry which is preliminary data.</text>
</comment>
<evidence type="ECO:0000256" key="10">
    <source>
        <dbReference type="SAM" id="Phobius"/>
    </source>
</evidence>
<feature type="binding site" evidence="8">
    <location>
        <position position="274"/>
    </location>
    <ligand>
        <name>Mg(2+)</name>
        <dbReference type="ChEBI" id="CHEBI:18420"/>
    </ligand>
</feature>
<dbReference type="Proteomes" id="UP000075806">
    <property type="component" value="Unassembled WGS sequence"/>
</dbReference>
<sequence length="451" mass="48949">MKLLQWLGVCVVSISIFVVGFILYDQPEAVQTAGAEKTADNDLSENQAKNVILMIPDGFSTGYATNYRIFKGEETIFDSMLVGMMKTHSSDNWVTDSAAAGTAMATGVKTNNGMISVTPDGEMVSSILDAASKENKATGLVATSTITHATPAVFASNVESRGSEAEIALQMVERVDLLFGGGRNNFLPENEGGNQPDRNLITEAQDKGFDYVENKDELMSLENQNEKVLGLFAPDAMSTELERHLTDEPSLAEMTDSAMTLLNSNESGFFLMVEGSQIDWAGHAHDAVWAMTDTAAFEEAVEVALDFAKEDGETLVIVVGDHETGGMTVGGYDEYLSKVEILHQVKATGNYIASQMNEERSNAQEVVQELAGFELTEEERLILEEAAEEELAIAVNKIISERAYVGWSTNAHTGVDLPLYAYGPGTDLFRGLLDNTDLPKKIADAMDIDFK</sequence>
<dbReference type="CDD" id="cd16012">
    <property type="entry name" value="ALP"/>
    <property type="match status" value="1"/>
</dbReference>
<dbReference type="PRINTS" id="PR00113">
    <property type="entry name" value="ALKPHPHTASE"/>
</dbReference>
<feature type="binding site" evidence="8">
    <location>
        <position position="412"/>
    </location>
    <ligand>
        <name>Zn(2+)</name>
        <dbReference type="ChEBI" id="CHEBI:29105"/>
        <label>2</label>
    </ligand>
</feature>
<dbReference type="InterPro" id="IPR018299">
    <property type="entry name" value="Alkaline_phosphatase_AS"/>
</dbReference>
<protein>
    <submittedName>
        <fullName evidence="11">Alkaline phosphatase</fullName>
    </submittedName>
</protein>
<dbReference type="InterPro" id="IPR001952">
    <property type="entry name" value="Alkaline_phosphatase"/>
</dbReference>
<evidence type="ECO:0000256" key="1">
    <source>
        <dbReference type="ARBA" id="ARBA00005984"/>
    </source>
</evidence>
<dbReference type="EMBL" id="LTAO01000003">
    <property type="protein sequence ID" value="KYG34150.1"/>
    <property type="molecule type" value="Genomic_DNA"/>
</dbReference>
<feature type="active site" description="Phosphoserine intermediate" evidence="7">
    <location>
        <position position="97"/>
    </location>
</feature>
<dbReference type="PANTHER" id="PTHR11596">
    <property type="entry name" value="ALKALINE PHOSPHATASE"/>
    <property type="match status" value="1"/>
</dbReference>
<feature type="binding site" evidence="8">
    <location>
        <position position="57"/>
    </location>
    <ligand>
        <name>Zn(2+)</name>
        <dbReference type="ChEBI" id="CHEBI:29105"/>
        <label>2</label>
    </ligand>
</feature>
<accession>A0A162F056</accession>
<keyword evidence="2" id="KW-0597">Phosphoprotein</keyword>
<organism evidence="11 12">
    <name type="scientific">Alkalihalobacillus trypoxylicola</name>
    <dbReference type="NCBI Taxonomy" id="519424"/>
    <lineage>
        <taxon>Bacteria</taxon>
        <taxon>Bacillati</taxon>
        <taxon>Bacillota</taxon>
        <taxon>Bacilli</taxon>
        <taxon>Bacillales</taxon>
        <taxon>Bacillaceae</taxon>
        <taxon>Alkalihalobacillus</taxon>
    </lineage>
</organism>
<keyword evidence="10" id="KW-0472">Membrane</keyword>
<feature type="binding site" evidence="8">
    <location>
        <position position="279"/>
    </location>
    <ligand>
        <name>Zn(2+)</name>
        <dbReference type="ChEBI" id="CHEBI:29105"/>
        <label>2</label>
    </ligand>
</feature>
<dbReference type="Gene3D" id="3.40.720.10">
    <property type="entry name" value="Alkaline Phosphatase, subunit A"/>
    <property type="match status" value="1"/>
</dbReference>
<feature type="binding site" evidence="8">
    <location>
        <position position="283"/>
    </location>
    <ligand>
        <name>Zn(2+)</name>
        <dbReference type="ChEBI" id="CHEBI:29105"/>
        <label>2</label>
    </ligand>
</feature>
<proteinExistence type="inferred from homology"/>
<dbReference type="PANTHER" id="PTHR11596:SF5">
    <property type="entry name" value="ALKALINE PHOSPHATASE"/>
    <property type="match status" value="1"/>
</dbReference>
<dbReference type="RefSeq" id="WP_061947649.1">
    <property type="nucleotide sequence ID" value="NZ_LTAO01000003.1"/>
</dbReference>
<dbReference type="AlphaFoldDB" id="A0A162F056"/>
<dbReference type="GO" id="GO:0046872">
    <property type="term" value="F:metal ion binding"/>
    <property type="evidence" value="ECO:0007669"/>
    <property type="project" value="UniProtKB-KW"/>
</dbReference>
<feature type="transmembrane region" description="Helical" evidence="10">
    <location>
        <begin position="6"/>
        <end position="24"/>
    </location>
</feature>
<keyword evidence="4" id="KW-0378">Hydrolase</keyword>
<feature type="binding site" evidence="8">
    <location>
        <position position="57"/>
    </location>
    <ligand>
        <name>Mg(2+)</name>
        <dbReference type="ChEBI" id="CHEBI:18420"/>
    </ligand>
</feature>
<reference evidence="11" key="1">
    <citation type="submission" date="2016-02" db="EMBL/GenBank/DDBJ databases">
        <title>Genome sequence of Bacillus trypoxylicola KCTC 13244(T).</title>
        <authorList>
            <person name="Jeong H."/>
            <person name="Park S.-H."/>
            <person name="Choi S.-K."/>
        </authorList>
    </citation>
    <scope>NUCLEOTIDE SEQUENCE [LARGE SCALE GENOMIC DNA]</scope>
    <source>
        <strain evidence="11">KCTC 13244</strain>
    </source>
</reference>
<dbReference type="OrthoDB" id="9794455at2"/>
<evidence type="ECO:0000313" key="12">
    <source>
        <dbReference type="Proteomes" id="UP000075806"/>
    </source>
</evidence>
<gene>
    <name evidence="11" type="ORF">AZF04_15085</name>
</gene>
<dbReference type="Gene3D" id="1.10.60.40">
    <property type="match status" value="1"/>
</dbReference>
<keyword evidence="12" id="KW-1185">Reference proteome</keyword>
<dbReference type="PROSITE" id="PS00123">
    <property type="entry name" value="ALKALINE_PHOSPHATASE"/>
    <property type="match status" value="1"/>
</dbReference>
<evidence type="ECO:0000256" key="8">
    <source>
        <dbReference type="PIRSR" id="PIRSR601952-2"/>
    </source>
</evidence>
<evidence type="ECO:0000313" key="11">
    <source>
        <dbReference type="EMBL" id="KYG34150.1"/>
    </source>
</evidence>
<evidence type="ECO:0000256" key="3">
    <source>
        <dbReference type="ARBA" id="ARBA00022723"/>
    </source>
</evidence>
<feature type="binding site" evidence="8">
    <location>
        <position position="148"/>
    </location>
    <ligand>
        <name>Mg(2+)</name>
        <dbReference type="ChEBI" id="CHEBI:18420"/>
    </ligand>
</feature>
<keyword evidence="10" id="KW-1133">Transmembrane helix</keyword>
<feature type="binding site" evidence="8">
    <location>
        <position position="321"/>
    </location>
    <ligand>
        <name>Zn(2+)</name>
        <dbReference type="ChEBI" id="CHEBI:29105"/>
        <label>2</label>
    </ligand>
</feature>
<keyword evidence="5 8" id="KW-0862">Zinc</keyword>
<evidence type="ECO:0000256" key="2">
    <source>
        <dbReference type="ARBA" id="ARBA00022553"/>
    </source>
</evidence>
<feature type="binding site" evidence="8">
    <location>
        <position position="322"/>
    </location>
    <ligand>
        <name>Zn(2+)</name>
        <dbReference type="ChEBI" id="CHEBI:29105"/>
        <label>2</label>
    </ligand>
</feature>
<dbReference type="SUPFAM" id="SSF53649">
    <property type="entry name" value="Alkaline phosphatase-like"/>
    <property type="match status" value="1"/>
</dbReference>
<dbReference type="Pfam" id="PF00245">
    <property type="entry name" value="Alk_phosphatase"/>
    <property type="match status" value="1"/>
</dbReference>
<evidence type="ECO:0000256" key="6">
    <source>
        <dbReference type="ARBA" id="ARBA00022842"/>
    </source>
</evidence>
<comment type="cofactor">
    <cofactor evidence="8">
        <name>Zn(2+)</name>
        <dbReference type="ChEBI" id="CHEBI:29105"/>
    </cofactor>
    <text evidence="8">Binds 2 Zn(2+) ions.</text>
</comment>
<feature type="binding site" evidence="8">
    <location>
        <position position="150"/>
    </location>
    <ligand>
        <name>Mg(2+)</name>
        <dbReference type="ChEBI" id="CHEBI:18420"/>
    </ligand>
</feature>